<gene>
    <name evidence="3" type="ORF">DI542_07575</name>
</gene>
<dbReference type="EMBL" id="QFQJ01000033">
    <property type="protein sequence ID" value="PZQ90992.1"/>
    <property type="molecule type" value="Genomic_DNA"/>
</dbReference>
<dbReference type="InterPro" id="IPR050789">
    <property type="entry name" value="Diverse_Enzym_Activities"/>
</dbReference>
<keyword evidence="1" id="KW-1133">Transmembrane helix</keyword>
<dbReference type="PANTHER" id="PTHR43283">
    <property type="entry name" value="BETA-LACTAMASE-RELATED"/>
    <property type="match status" value="1"/>
</dbReference>
<organism evidence="3 4">
    <name type="scientific">Acinetobacter johnsonii</name>
    <dbReference type="NCBI Taxonomy" id="40214"/>
    <lineage>
        <taxon>Bacteria</taxon>
        <taxon>Pseudomonadati</taxon>
        <taxon>Pseudomonadota</taxon>
        <taxon>Gammaproteobacteria</taxon>
        <taxon>Moraxellales</taxon>
        <taxon>Moraxellaceae</taxon>
        <taxon>Acinetobacter</taxon>
    </lineage>
</organism>
<protein>
    <recommendedName>
        <fullName evidence="2">Beta-lactamase-related domain-containing protein</fullName>
    </recommendedName>
</protein>
<accession>A0A2W5RQ91</accession>
<dbReference type="Proteomes" id="UP000249282">
    <property type="component" value="Unassembled WGS sequence"/>
</dbReference>
<evidence type="ECO:0000313" key="4">
    <source>
        <dbReference type="Proteomes" id="UP000249282"/>
    </source>
</evidence>
<dbReference type="Gene3D" id="3.40.710.10">
    <property type="entry name" value="DD-peptidase/beta-lactamase superfamily"/>
    <property type="match status" value="1"/>
</dbReference>
<evidence type="ECO:0000313" key="3">
    <source>
        <dbReference type="EMBL" id="PZQ90992.1"/>
    </source>
</evidence>
<feature type="transmembrane region" description="Helical" evidence="1">
    <location>
        <begin position="12"/>
        <end position="31"/>
    </location>
</feature>
<proteinExistence type="predicted"/>
<evidence type="ECO:0000256" key="1">
    <source>
        <dbReference type="SAM" id="Phobius"/>
    </source>
</evidence>
<dbReference type="Pfam" id="PF00144">
    <property type="entry name" value="Beta-lactamase"/>
    <property type="match status" value="1"/>
</dbReference>
<comment type="caution">
    <text evidence="3">The sequence shown here is derived from an EMBL/GenBank/DDBJ whole genome shotgun (WGS) entry which is preliminary data.</text>
</comment>
<dbReference type="InterPro" id="IPR012338">
    <property type="entry name" value="Beta-lactam/transpept-like"/>
</dbReference>
<sequence>MKRSRFQLQKKDTIVLTLLITCIIGSVYVWVNYYQSIQRGWYILQKPFITKTIQCSSDAPSFMYQLMRQAVTQQKSMSNQLAYVSPQGSFYHCESGWEDGFRGKMGLTEDSRFIYASVSKIVTSMMVLDLINQNKIKLDQKLVDIIDIPPPKDERINKITVAMLLQHSAGFDRMKTYTPMLTMGKKPWCPTQIAYLSDVKLDFDPDTQYQYSNVGYCLLGAIVEKTTGLPFREAVEKKYNIGNRNIKFINSEFLADEIQYDYRNEVFYGDFWRRHFDFKESLSAVGGLSGSAKEITFLAKEMLKEKPLNLLSRSSHPCAINLQGGCYGLAMEPYQKQGKNFTVFNKSGYFPGVEADIFIDDKNGVLTFIRGATTPERKSLLQLRQDVYQHLFEFYNNDN</sequence>
<reference evidence="3 4" key="1">
    <citation type="submission" date="2017-11" db="EMBL/GenBank/DDBJ databases">
        <title>Infants hospitalized years apart are colonized by the same room-sourced microbial strains.</title>
        <authorList>
            <person name="Brooks B."/>
            <person name="Olm M.R."/>
            <person name="Firek B.A."/>
            <person name="Baker R."/>
            <person name="Thomas B.C."/>
            <person name="Morowitz M.J."/>
            <person name="Banfield J.F."/>
        </authorList>
    </citation>
    <scope>NUCLEOTIDE SEQUENCE [LARGE SCALE GENOMIC DNA]</scope>
    <source>
        <strain evidence="3">S2_003_000_R3_20</strain>
    </source>
</reference>
<name>A0A2W5RQ91_ACIJO</name>
<dbReference type="PANTHER" id="PTHR43283:SF3">
    <property type="entry name" value="BETA-LACTAMASE FAMILY PROTEIN (AFU_ORTHOLOGUE AFUA_5G07500)"/>
    <property type="match status" value="1"/>
</dbReference>
<dbReference type="SUPFAM" id="SSF56601">
    <property type="entry name" value="beta-lactamase/transpeptidase-like"/>
    <property type="match status" value="1"/>
</dbReference>
<dbReference type="AlphaFoldDB" id="A0A2W5RQ91"/>
<feature type="domain" description="Beta-lactamase-related" evidence="2">
    <location>
        <begin position="95"/>
        <end position="359"/>
    </location>
</feature>
<dbReference type="InterPro" id="IPR023650">
    <property type="entry name" value="Beta-lactam_class-A_AS"/>
</dbReference>
<dbReference type="InterPro" id="IPR001466">
    <property type="entry name" value="Beta-lactam-related"/>
</dbReference>
<dbReference type="PROSITE" id="PS00146">
    <property type="entry name" value="BETA_LACTAMASE_A"/>
    <property type="match status" value="1"/>
</dbReference>
<evidence type="ECO:0000259" key="2">
    <source>
        <dbReference type="Pfam" id="PF00144"/>
    </source>
</evidence>
<keyword evidence="1" id="KW-0472">Membrane</keyword>
<keyword evidence="1" id="KW-0812">Transmembrane</keyword>